<organism evidence="5 6">
    <name type="scientific">Echeneis naucrates</name>
    <name type="common">Live sharksucker</name>
    <dbReference type="NCBI Taxonomy" id="173247"/>
    <lineage>
        <taxon>Eukaryota</taxon>
        <taxon>Metazoa</taxon>
        <taxon>Chordata</taxon>
        <taxon>Craniata</taxon>
        <taxon>Vertebrata</taxon>
        <taxon>Euteleostomi</taxon>
        <taxon>Actinopterygii</taxon>
        <taxon>Neopterygii</taxon>
        <taxon>Teleostei</taxon>
        <taxon>Neoteleostei</taxon>
        <taxon>Acanthomorphata</taxon>
        <taxon>Carangaria</taxon>
        <taxon>Carangiformes</taxon>
        <taxon>Echeneidae</taxon>
        <taxon>Echeneis</taxon>
    </lineage>
</organism>
<dbReference type="PANTHER" id="PTHR24251">
    <property type="entry name" value="OVOCHYMASE-RELATED"/>
    <property type="match status" value="1"/>
</dbReference>
<keyword evidence="1" id="KW-0677">Repeat</keyword>
<evidence type="ECO:0000313" key="5">
    <source>
        <dbReference type="Ensembl" id="ENSENLP00000013410.1"/>
    </source>
</evidence>
<dbReference type="InterPro" id="IPR035914">
    <property type="entry name" value="Sperma_CUB_dom_sf"/>
</dbReference>
<dbReference type="Ensembl" id="ENSENLT00000013951.1">
    <property type="protein sequence ID" value="ENSENLP00000013410.1"/>
    <property type="gene ID" value="ENSENLG00000006340.1"/>
</dbReference>
<evidence type="ECO:0000313" key="6">
    <source>
        <dbReference type="Proteomes" id="UP000472264"/>
    </source>
</evidence>
<evidence type="ECO:0000256" key="1">
    <source>
        <dbReference type="ARBA" id="ARBA00022737"/>
    </source>
</evidence>
<proteinExistence type="predicted"/>
<dbReference type="Pfam" id="PF00431">
    <property type="entry name" value="CUB"/>
    <property type="match status" value="1"/>
</dbReference>
<keyword evidence="2 3" id="KW-1015">Disulfide bond</keyword>
<dbReference type="PANTHER" id="PTHR24251:SF30">
    <property type="entry name" value="MEMBRANE FRIZZLED-RELATED PROTEIN"/>
    <property type="match status" value="1"/>
</dbReference>
<comment type="caution">
    <text evidence="3">Lacks conserved residue(s) required for the propagation of feature annotation.</text>
</comment>
<accession>A0A665U215</accession>
<dbReference type="SUPFAM" id="SSF49854">
    <property type="entry name" value="Spermadhesin, CUB domain"/>
    <property type="match status" value="1"/>
</dbReference>
<evidence type="ECO:0000256" key="3">
    <source>
        <dbReference type="PROSITE-ProRule" id="PRU00059"/>
    </source>
</evidence>
<evidence type="ECO:0000256" key="2">
    <source>
        <dbReference type="ARBA" id="ARBA00023157"/>
    </source>
</evidence>
<dbReference type="InterPro" id="IPR000859">
    <property type="entry name" value="CUB_dom"/>
</dbReference>
<feature type="domain" description="CUB" evidence="4">
    <location>
        <begin position="40"/>
        <end position="96"/>
    </location>
</feature>
<sequence length="96" mass="10787">MRAERSEWTGESFQLELSEDVTFWLSSCSVCFCSSAADSCGGGLDVESGGYFTSPGYPFDYLPSERCVWVITAQEPDQKILLTFNAYFHLEDKDCK</sequence>
<reference evidence="5" key="2">
    <citation type="submission" date="2025-08" db="UniProtKB">
        <authorList>
            <consortium name="Ensembl"/>
        </authorList>
    </citation>
    <scope>IDENTIFICATION</scope>
</reference>
<dbReference type="OMA" id="SHSARYF"/>
<protein>
    <recommendedName>
        <fullName evidence="4">CUB domain-containing protein</fullName>
    </recommendedName>
</protein>
<feature type="disulfide bond" evidence="3">
    <location>
        <begin position="40"/>
        <end position="67"/>
    </location>
</feature>
<dbReference type="AlphaFoldDB" id="A0A665U215"/>
<dbReference type="CDD" id="cd00041">
    <property type="entry name" value="CUB"/>
    <property type="match status" value="1"/>
</dbReference>
<dbReference type="Proteomes" id="UP000472264">
    <property type="component" value="Chromosome 17"/>
</dbReference>
<dbReference type="PROSITE" id="PS01180">
    <property type="entry name" value="CUB"/>
    <property type="match status" value="1"/>
</dbReference>
<dbReference type="Gene3D" id="2.60.120.290">
    <property type="entry name" value="Spermadhesin, CUB domain"/>
    <property type="match status" value="1"/>
</dbReference>
<reference evidence="5" key="3">
    <citation type="submission" date="2025-09" db="UniProtKB">
        <authorList>
            <consortium name="Ensembl"/>
        </authorList>
    </citation>
    <scope>IDENTIFICATION</scope>
</reference>
<evidence type="ECO:0000259" key="4">
    <source>
        <dbReference type="PROSITE" id="PS01180"/>
    </source>
</evidence>
<dbReference type="InParanoid" id="A0A665U215"/>
<reference evidence="5" key="1">
    <citation type="submission" date="2021-04" db="EMBL/GenBank/DDBJ databases">
        <authorList>
            <consortium name="Wellcome Sanger Institute Data Sharing"/>
        </authorList>
    </citation>
    <scope>NUCLEOTIDE SEQUENCE [LARGE SCALE GENOMIC DNA]</scope>
</reference>
<keyword evidence="6" id="KW-1185">Reference proteome</keyword>
<name>A0A665U215_ECHNA</name>